<keyword evidence="7 12" id="KW-0560">Oxidoreductase</keyword>
<sequence length="654" mass="70619">MSTCKYPHLFTPIILGNTLFRNRIFASPTGYQNLNGDGYLNDGAAAYYERKARGGAASVATFEGIVDGEFGKGGATHICLDTPNIGRGLSRIAYGIKSYGAVASLELQHTGMFANRDLSFFGAASKGIAYGPVECEVAGRTIRPMDEKIIERTIQKYATGAALAKRCGFGMVTVHAGHGWLLHQFLSPKTNTRTDKWGGADIENRARLVVAVCNAIRKEVGPGFPIEVRISGSECYGDGYDLDEGIAIAKQLDGHVDLIHVSAGNHEVEEVFAVTHPSMFLGDGCNVKYAAEIKKHVKTPVATVGALSDPELMEEIIASGKADIVEAARALLADPDFPNKVRSGKEDKARKCMRCLSCFSSELTNGEPYCAINPESGRELEMKYDIPAAARKKVLVVGGGVGGMKAALTCADRGHEVILCEKSNRLGGVLRCEQDVDFKKKLDYYLNQQAEEIVDSNIELHLNTKVTAEYAKKINADVIIAAIGAQSVKPPIPGIDGTNVMSVQDAYTATDKIGEHVVILGAGLVGIELGLHLISKDKKVKIIEITDHISDGGNFLHILGLKTEINKRGLEIDFNTKAKEIKENGIVCEYADGEKTLKADTIIYAVGQKPLREEAIAMNFCAPEFYQIGDCVTPRNITSATSEAFMIARNIGRL</sequence>
<dbReference type="EC" id="1.-.-.-" evidence="12"/>
<dbReference type="SUPFAM" id="SSF51905">
    <property type="entry name" value="FAD/NAD(P)-binding domain"/>
    <property type="match status" value="1"/>
</dbReference>
<evidence type="ECO:0000256" key="5">
    <source>
        <dbReference type="ARBA" id="ARBA00022643"/>
    </source>
</evidence>
<dbReference type="CDD" id="cd02803">
    <property type="entry name" value="OYE_like_FMN_family"/>
    <property type="match status" value="1"/>
</dbReference>
<evidence type="ECO:0000256" key="7">
    <source>
        <dbReference type="ARBA" id="ARBA00023002"/>
    </source>
</evidence>
<evidence type="ECO:0000256" key="4">
    <source>
        <dbReference type="ARBA" id="ARBA00022630"/>
    </source>
</evidence>
<dbReference type="InterPro" id="IPR013785">
    <property type="entry name" value="Aldolase_TIM"/>
</dbReference>
<keyword evidence="13" id="KW-1185">Reference proteome</keyword>
<keyword evidence="4" id="KW-0285">Flavoprotein</keyword>
<feature type="domain" description="NADH:flavin oxidoreductase/NADH oxidase N-terminal" evidence="10">
    <location>
        <begin position="9"/>
        <end position="347"/>
    </location>
</feature>
<dbReference type="InterPro" id="IPR036188">
    <property type="entry name" value="FAD/NAD-bd_sf"/>
</dbReference>
<evidence type="ECO:0000256" key="9">
    <source>
        <dbReference type="ARBA" id="ARBA00023014"/>
    </source>
</evidence>
<dbReference type="Pfam" id="PF00724">
    <property type="entry name" value="Oxidored_FMN"/>
    <property type="match status" value="1"/>
</dbReference>
<keyword evidence="5" id="KW-0288">FMN</keyword>
<name>A0A162QU51_9CLOT</name>
<keyword evidence="6" id="KW-0479">Metal-binding</keyword>
<dbReference type="EMBL" id="LWAE01000012">
    <property type="protein sequence ID" value="KZL88971.1"/>
    <property type="molecule type" value="Genomic_DNA"/>
</dbReference>
<dbReference type="Gene3D" id="3.40.50.720">
    <property type="entry name" value="NAD(P)-binding Rossmann-like Domain"/>
    <property type="match status" value="1"/>
</dbReference>
<dbReference type="GO" id="GO:0046872">
    <property type="term" value="F:metal ion binding"/>
    <property type="evidence" value="ECO:0007669"/>
    <property type="project" value="UniProtKB-KW"/>
</dbReference>
<dbReference type="RefSeq" id="WP_066630177.1">
    <property type="nucleotide sequence ID" value="NZ_FQXL01000020.1"/>
</dbReference>
<dbReference type="GO" id="GO:0016491">
    <property type="term" value="F:oxidoreductase activity"/>
    <property type="evidence" value="ECO:0007669"/>
    <property type="project" value="UniProtKB-KW"/>
</dbReference>
<dbReference type="PRINTS" id="PR00368">
    <property type="entry name" value="FADPNR"/>
</dbReference>
<reference evidence="12 13" key="1">
    <citation type="submission" date="2016-04" db="EMBL/GenBank/DDBJ databases">
        <title>Genome sequence of Clostridium magnum DSM 2767.</title>
        <authorList>
            <person name="Poehlein A."/>
            <person name="Uhlig R."/>
            <person name="Fischer R."/>
            <person name="Bahl H."/>
            <person name="Daniel R."/>
        </authorList>
    </citation>
    <scope>NUCLEOTIDE SEQUENCE [LARGE SCALE GENOMIC DNA]</scope>
    <source>
        <strain evidence="12 13">DSM 2767</strain>
    </source>
</reference>
<dbReference type="AlphaFoldDB" id="A0A162QU51"/>
<comment type="cofactor">
    <cofactor evidence="1">
        <name>FMN</name>
        <dbReference type="ChEBI" id="CHEBI:58210"/>
    </cofactor>
</comment>
<dbReference type="SUPFAM" id="SSF51395">
    <property type="entry name" value="FMN-linked oxidoreductases"/>
    <property type="match status" value="1"/>
</dbReference>
<dbReference type="Gene3D" id="3.50.50.60">
    <property type="entry name" value="FAD/NAD(P)-binding domain"/>
    <property type="match status" value="1"/>
</dbReference>
<dbReference type="GO" id="GO:0010181">
    <property type="term" value="F:FMN binding"/>
    <property type="evidence" value="ECO:0007669"/>
    <property type="project" value="InterPro"/>
</dbReference>
<evidence type="ECO:0000313" key="13">
    <source>
        <dbReference type="Proteomes" id="UP000076603"/>
    </source>
</evidence>
<protein>
    <submittedName>
        <fullName evidence="12">NADH oxidase</fullName>
        <ecNumber evidence="12">1.-.-.-</ecNumber>
    </submittedName>
</protein>
<comment type="cofactor">
    <cofactor evidence="2">
        <name>[4Fe-4S] cluster</name>
        <dbReference type="ChEBI" id="CHEBI:49883"/>
    </cofactor>
</comment>
<evidence type="ECO:0000256" key="8">
    <source>
        <dbReference type="ARBA" id="ARBA00023004"/>
    </source>
</evidence>
<evidence type="ECO:0000256" key="2">
    <source>
        <dbReference type="ARBA" id="ARBA00001966"/>
    </source>
</evidence>
<evidence type="ECO:0000259" key="10">
    <source>
        <dbReference type="Pfam" id="PF00724"/>
    </source>
</evidence>
<gene>
    <name evidence="12" type="ORF">CLMAG_56690</name>
</gene>
<keyword evidence="8" id="KW-0408">Iron</keyword>
<evidence type="ECO:0000256" key="3">
    <source>
        <dbReference type="ARBA" id="ARBA00011048"/>
    </source>
</evidence>
<dbReference type="PANTHER" id="PTHR42917">
    <property type="entry name" value="2,4-DIENOYL-COA REDUCTASE"/>
    <property type="match status" value="1"/>
</dbReference>
<dbReference type="PATRIC" id="fig|1121326.3.peg.5724"/>
<dbReference type="OrthoDB" id="9772736at2"/>
<dbReference type="Proteomes" id="UP000076603">
    <property type="component" value="Unassembled WGS sequence"/>
</dbReference>
<organism evidence="12 13">
    <name type="scientific">Clostridium magnum DSM 2767</name>
    <dbReference type="NCBI Taxonomy" id="1121326"/>
    <lineage>
        <taxon>Bacteria</taxon>
        <taxon>Bacillati</taxon>
        <taxon>Bacillota</taxon>
        <taxon>Clostridia</taxon>
        <taxon>Eubacteriales</taxon>
        <taxon>Clostridiaceae</taxon>
        <taxon>Clostridium</taxon>
    </lineage>
</organism>
<dbReference type="STRING" id="1121326.CLMAG_56690"/>
<dbReference type="InterPro" id="IPR051793">
    <property type="entry name" value="NADH:flavin_oxidoreductase"/>
</dbReference>
<dbReference type="Gene3D" id="3.20.20.70">
    <property type="entry name" value="Aldolase class I"/>
    <property type="match status" value="1"/>
</dbReference>
<dbReference type="PANTHER" id="PTHR42917:SF2">
    <property type="entry name" value="2,4-DIENOYL-COA REDUCTASE [(2E)-ENOYL-COA-PRODUCING]"/>
    <property type="match status" value="1"/>
</dbReference>
<accession>A0A162QU51</accession>
<dbReference type="InterPro" id="IPR001155">
    <property type="entry name" value="OxRdtase_FMN_N"/>
</dbReference>
<feature type="domain" description="FAD/NAD(P)-binding" evidence="11">
    <location>
        <begin position="392"/>
        <end position="614"/>
    </location>
</feature>
<dbReference type="GO" id="GO:0051536">
    <property type="term" value="F:iron-sulfur cluster binding"/>
    <property type="evidence" value="ECO:0007669"/>
    <property type="project" value="UniProtKB-KW"/>
</dbReference>
<evidence type="ECO:0000256" key="6">
    <source>
        <dbReference type="ARBA" id="ARBA00022723"/>
    </source>
</evidence>
<comment type="caution">
    <text evidence="12">The sequence shown here is derived from an EMBL/GenBank/DDBJ whole genome shotgun (WGS) entry which is preliminary data.</text>
</comment>
<evidence type="ECO:0000313" key="12">
    <source>
        <dbReference type="EMBL" id="KZL88971.1"/>
    </source>
</evidence>
<proteinExistence type="inferred from homology"/>
<comment type="similarity">
    <text evidence="3">In the N-terminal section; belongs to the NADH:flavin oxidoreductase/NADH oxidase family.</text>
</comment>
<dbReference type="InterPro" id="IPR023753">
    <property type="entry name" value="FAD/NAD-binding_dom"/>
</dbReference>
<dbReference type="Pfam" id="PF07992">
    <property type="entry name" value="Pyr_redox_2"/>
    <property type="match status" value="1"/>
</dbReference>
<keyword evidence="9" id="KW-0411">Iron-sulfur</keyword>
<evidence type="ECO:0000259" key="11">
    <source>
        <dbReference type="Pfam" id="PF07992"/>
    </source>
</evidence>
<evidence type="ECO:0000256" key="1">
    <source>
        <dbReference type="ARBA" id="ARBA00001917"/>
    </source>
</evidence>